<organism evidence="2 3">
    <name type="scientific">Brevundimonas variabilis</name>
    <dbReference type="NCBI Taxonomy" id="74312"/>
    <lineage>
        <taxon>Bacteria</taxon>
        <taxon>Pseudomonadati</taxon>
        <taxon>Pseudomonadota</taxon>
        <taxon>Alphaproteobacteria</taxon>
        <taxon>Caulobacterales</taxon>
        <taxon>Caulobacteraceae</taxon>
        <taxon>Brevundimonas</taxon>
    </lineage>
</organism>
<dbReference type="AlphaFoldDB" id="A0A7W9CKX8"/>
<comment type="caution">
    <text evidence="2">The sequence shown here is derived from an EMBL/GenBank/DDBJ whole genome shotgun (WGS) entry which is preliminary data.</text>
</comment>
<proteinExistence type="predicted"/>
<reference evidence="2 3" key="1">
    <citation type="submission" date="2020-08" db="EMBL/GenBank/DDBJ databases">
        <title>Genomic Encyclopedia of Type Strains, Phase IV (KMG-IV): sequencing the most valuable type-strain genomes for metagenomic binning, comparative biology and taxonomic classification.</title>
        <authorList>
            <person name="Goeker M."/>
        </authorList>
    </citation>
    <scope>NUCLEOTIDE SEQUENCE [LARGE SCALE GENOMIC DNA]</scope>
    <source>
        <strain evidence="2 3">DSM 4737</strain>
    </source>
</reference>
<evidence type="ECO:0000256" key="1">
    <source>
        <dbReference type="SAM" id="SignalP"/>
    </source>
</evidence>
<dbReference type="RefSeq" id="WP_183214588.1">
    <property type="nucleotide sequence ID" value="NZ_JACHOR010000006.1"/>
</dbReference>
<feature type="signal peptide" evidence="1">
    <location>
        <begin position="1"/>
        <end position="20"/>
    </location>
</feature>
<dbReference type="InterPro" id="IPR045500">
    <property type="entry name" value="DUF6491"/>
</dbReference>
<dbReference type="Pfam" id="PF20101">
    <property type="entry name" value="DUF6491"/>
    <property type="match status" value="1"/>
</dbReference>
<keyword evidence="3" id="KW-1185">Reference proteome</keyword>
<dbReference type="EMBL" id="JACHOR010000006">
    <property type="protein sequence ID" value="MBB5747605.1"/>
    <property type="molecule type" value="Genomic_DNA"/>
</dbReference>
<name>A0A7W9CKX8_9CAUL</name>
<accession>A0A7W9CKX8</accession>
<protein>
    <recommendedName>
        <fullName evidence="4">Lipoprotein</fullName>
    </recommendedName>
</protein>
<feature type="chain" id="PRO_5030658160" description="Lipoprotein" evidence="1">
    <location>
        <begin position="21"/>
        <end position="132"/>
    </location>
</feature>
<keyword evidence="1" id="KW-0732">Signal</keyword>
<evidence type="ECO:0000313" key="2">
    <source>
        <dbReference type="EMBL" id="MBB5747605.1"/>
    </source>
</evidence>
<evidence type="ECO:0008006" key="4">
    <source>
        <dbReference type="Google" id="ProtNLM"/>
    </source>
</evidence>
<sequence>MTRLLIVAAATVTLASCAPGGISSQDGTAIPDTDRQCFLSSTITNFRSEGDTTTYVRAGRNEVFELNSGFCRGLSSARSLTLSGNQACTGETVDIAISGPSLTNENNSICRAQVIRQLTQDDVATLPARLRP</sequence>
<dbReference type="PROSITE" id="PS51257">
    <property type="entry name" value="PROKAR_LIPOPROTEIN"/>
    <property type="match status" value="1"/>
</dbReference>
<dbReference type="Proteomes" id="UP000545037">
    <property type="component" value="Unassembled WGS sequence"/>
</dbReference>
<gene>
    <name evidence="2" type="ORF">GGR13_003233</name>
</gene>
<evidence type="ECO:0000313" key="3">
    <source>
        <dbReference type="Proteomes" id="UP000545037"/>
    </source>
</evidence>